<proteinExistence type="predicted"/>
<protein>
    <submittedName>
        <fullName evidence="2">Uncharacterized protein</fullName>
    </submittedName>
</protein>
<dbReference type="AlphaFoldDB" id="A0AAI9X0T9"/>
<dbReference type="RefSeq" id="WP_004028744.1">
    <property type="nucleotide sequence ID" value="NZ_AGBZ02000004.1"/>
</dbReference>
<comment type="caution">
    <text evidence="2">The sequence shown here is derived from an EMBL/GenBank/DDBJ whole genome shotgun (WGS) entry which is preliminary data.</text>
</comment>
<reference evidence="2 3" key="1">
    <citation type="journal article" date="2012" name="J. Proteome Res.">
        <title>Application of Spiroplasma melliferum proteogenomic profiling for the discovery of virulence factors and pathogenicity mechanisms in host-associated spiroplasmas.</title>
        <authorList>
            <person name="Alexeev D."/>
            <person name="Kostrjukova E."/>
            <person name="Aliper A."/>
            <person name="Popenko A."/>
            <person name="Bazaleev N."/>
            <person name="Tyakht A."/>
            <person name="Selezneva O."/>
            <person name="Akopian T."/>
            <person name="Prichodko E."/>
            <person name="Kondratov I."/>
            <person name="Chukin M."/>
            <person name="Demina I."/>
            <person name="Galyamina M."/>
            <person name="Kamashev D."/>
            <person name="Vanyushkina A."/>
            <person name="Ladygina V."/>
            <person name="Levitskii S."/>
            <person name="Lazarev V."/>
            <person name="Govorun V."/>
        </authorList>
    </citation>
    <scope>NUCLEOTIDE SEQUENCE [LARGE SCALE GENOMIC DNA]</scope>
    <source>
        <strain evidence="2 3">KC3</strain>
    </source>
</reference>
<name>A0AAI9X0T9_SPIME</name>
<dbReference type="Proteomes" id="UP000004057">
    <property type="component" value="Unassembled WGS sequence"/>
</dbReference>
<feature type="signal peptide" evidence="1">
    <location>
        <begin position="1"/>
        <end position="22"/>
    </location>
</feature>
<accession>A0AAI9X0T9</accession>
<sequence>MKTLLTNLIAIVLIATPTAISAQNVVRTQQKEHANITLFTNTNDISISSHAGITFQWWYTSDSHSSNTADLINIDDYATSLNDFVHLFPKIKISNSVGNITQNYIGYSNPIYPAPHNQGNFSNKPVVLNTADLFKIGQSVDTIIGSYSYSDTSTTATSESHIVTAITSIAGKTFLTMYCTSVAKGNAGPFSEFVYNSADTNINKVEFLANEF</sequence>
<feature type="chain" id="PRO_5042480527" evidence="1">
    <location>
        <begin position="23"/>
        <end position="212"/>
    </location>
</feature>
<evidence type="ECO:0000256" key="1">
    <source>
        <dbReference type="SAM" id="SignalP"/>
    </source>
</evidence>
<gene>
    <name evidence="2" type="ORF">SPM_006480</name>
</gene>
<dbReference type="EMBL" id="AGBZ02000004">
    <property type="protein sequence ID" value="KAI92349.1"/>
    <property type="molecule type" value="Genomic_DNA"/>
</dbReference>
<evidence type="ECO:0000313" key="2">
    <source>
        <dbReference type="EMBL" id="KAI92349.1"/>
    </source>
</evidence>
<evidence type="ECO:0000313" key="3">
    <source>
        <dbReference type="Proteomes" id="UP000004057"/>
    </source>
</evidence>
<keyword evidence="1" id="KW-0732">Signal</keyword>
<organism evidence="2 3">
    <name type="scientific">Spiroplasma melliferum KC3</name>
    <dbReference type="NCBI Taxonomy" id="570509"/>
    <lineage>
        <taxon>Bacteria</taxon>
        <taxon>Bacillati</taxon>
        <taxon>Mycoplasmatota</taxon>
        <taxon>Mollicutes</taxon>
        <taxon>Entomoplasmatales</taxon>
        <taxon>Spiroplasmataceae</taxon>
        <taxon>Spiroplasma</taxon>
    </lineage>
</organism>